<name>A0AAV9U8J6_9PEZI</name>
<gene>
    <name evidence="2" type="ORF">TWF696_001407</name>
</gene>
<comment type="caution">
    <text evidence="2">The sequence shown here is derived from an EMBL/GenBank/DDBJ whole genome shotgun (WGS) entry which is preliminary data.</text>
</comment>
<sequence length="254" mass="26768">MSKFKKFASKLGHYALDGLDALVEAAEESNRKRAAAAAAASSSATSQPQAAARAPAAPAPAAKPKPAPVEIDIDPIEWESYCTHEAIICSNCLAAVKACIQSAIDAGVPGGFNFATRRVDPDVAACNNACPHKKINDCCATCLFSFMGRKTNEVNNLIAVSNAAVGHLNNAAAGVGTVGAPIGTMRQNLHEQSMRNQEQRAEFQRQMAAMQAPVFGGFGGGGGGTWGRQQQIANGMVWDPPVYTVNNAYSQFRW</sequence>
<proteinExistence type="predicted"/>
<feature type="compositionally biased region" description="Pro residues" evidence="1">
    <location>
        <begin position="57"/>
        <end position="67"/>
    </location>
</feature>
<evidence type="ECO:0000256" key="1">
    <source>
        <dbReference type="SAM" id="MobiDB-lite"/>
    </source>
</evidence>
<feature type="compositionally biased region" description="Low complexity" evidence="1">
    <location>
        <begin position="35"/>
        <end position="56"/>
    </location>
</feature>
<dbReference type="EMBL" id="JAVHNQ010000010">
    <property type="protein sequence ID" value="KAK6337932.1"/>
    <property type="molecule type" value="Genomic_DNA"/>
</dbReference>
<dbReference type="AlphaFoldDB" id="A0AAV9U8J6"/>
<accession>A0AAV9U8J6</accession>
<protein>
    <submittedName>
        <fullName evidence="2">Uncharacterized protein</fullName>
    </submittedName>
</protein>
<organism evidence="2 3">
    <name type="scientific">Orbilia brochopaga</name>
    <dbReference type="NCBI Taxonomy" id="3140254"/>
    <lineage>
        <taxon>Eukaryota</taxon>
        <taxon>Fungi</taxon>
        <taxon>Dikarya</taxon>
        <taxon>Ascomycota</taxon>
        <taxon>Pezizomycotina</taxon>
        <taxon>Orbiliomycetes</taxon>
        <taxon>Orbiliales</taxon>
        <taxon>Orbiliaceae</taxon>
        <taxon>Orbilia</taxon>
    </lineage>
</organism>
<evidence type="ECO:0000313" key="2">
    <source>
        <dbReference type="EMBL" id="KAK6337932.1"/>
    </source>
</evidence>
<keyword evidence="3" id="KW-1185">Reference proteome</keyword>
<feature type="region of interest" description="Disordered" evidence="1">
    <location>
        <begin position="34"/>
        <end position="68"/>
    </location>
</feature>
<reference evidence="2 3" key="1">
    <citation type="submission" date="2019-10" db="EMBL/GenBank/DDBJ databases">
        <authorList>
            <person name="Palmer J.M."/>
        </authorList>
    </citation>
    <scope>NUCLEOTIDE SEQUENCE [LARGE SCALE GENOMIC DNA]</scope>
    <source>
        <strain evidence="2 3">TWF696</strain>
    </source>
</reference>
<evidence type="ECO:0000313" key="3">
    <source>
        <dbReference type="Proteomes" id="UP001375240"/>
    </source>
</evidence>
<dbReference type="Proteomes" id="UP001375240">
    <property type="component" value="Unassembled WGS sequence"/>
</dbReference>